<feature type="non-terminal residue" evidence="2">
    <location>
        <position position="128"/>
    </location>
</feature>
<comment type="caution">
    <text evidence="2">The sequence shown here is derived from an EMBL/GenBank/DDBJ whole genome shotgun (WGS) entry which is preliminary data.</text>
</comment>
<reference evidence="2" key="1">
    <citation type="journal article" date="2023" name="IScience">
        <title>Live-bearing cockroach genome reveals convergent evolutionary mechanisms linked to viviparity in insects and beyond.</title>
        <authorList>
            <person name="Fouks B."/>
            <person name="Harrison M.C."/>
            <person name="Mikhailova A.A."/>
            <person name="Marchal E."/>
            <person name="English S."/>
            <person name="Carruthers M."/>
            <person name="Jennings E.C."/>
            <person name="Chiamaka E.L."/>
            <person name="Frigard R.A."/>
            <person name="Pippel M."/>
            <person name="Attardo G.M."/>
            <person name="Benoit J.B."/>
            <person name="Bornberg-Bauer E."/>
            <person name="Tobe S.S."/>
        </authorList>
    </citation>
    <scope>NUCLEOTIDE SEQUENCE</scope>
    <source>
        <strain evidence="2">Stay&amp;Tobe</strain>
    </source>
</reference>
<dbReference type="AlphaFoldDB" id="A0AAD8EDG5"/>
<dbReference type="Proteomes" id="UP001233999">
    <property type="component" value="Unassembled WGS sequence"/>
</dbReference>
<keyword evidence="3" id="KW-1185">Reference proteome</keyword>
<accession>A0AAD8EDG5</accession>
<proteinExistence type="predicted"/>
<evidence type="ECO:0008006" key="4">
    <source>
        <dbReference type="Google" id="ProtNLM"/>
    </source>
</evidence>
<dbReference type="EMBL" id="JASPKZ010007179">
    <property type="protein sequence ID" value="KAJ9586273.1"/>
    <property type="molecule type" value="Genomic_DNA"/>
</dbReference>
<feature type="chain" id="PRO_5042076108" description="Secreted protein" evidence="1">
    <location>
        <begin position="26"/>
        <end position="128"/>
    </location>
</feature>
<protein>
    <recommendedName>
        <fullName evidence="4">Secreted protein</fullName>
    </recommendedName>
</protein>
<reference evidence="2" key="2">
    <citation type="submission" date="2023-05" db="EMBL/GenBank/DDBJ databases">
        <authorList>
            <person name="Fouks B."/>
        </authorList>
    </citation>
    <scope>NUCLEOTIDE SEQUENCE</scope>
    <source>
        <strain evidence="2">Stay&amp;Tobe</strain>
        <tissue evidence="2">Testes</tissue>
    </source>
</reference>
<feature type="non-terminal residue" evidence="2">
    <location>
        <position position="1"/>
    </location>
</feature>
<sequence length="128" mass="15282">TWLVLQAYLYYLLLQLKICITSNFARNHCSKKTLFYTTLAMQQTHLRYIEYCNAINIITLTIRKYQNIYYSTELFLRQFQNFHLGNRCKTCVNNYQSKKRIKYNICDKEKHLSSSGIMAAADVFRKPN</sequence>
<keyword evidence="1" id="KW-0732">Signal</keyword>
<organism evidence="2 3">
    <name type="scientific">Diploptera punctata</name>
    <name type="common">Pacific beetle cockroach</name>
    <dbReference type="NCBI Taxonomy" id="6984"/>
    <lineage>
        <taxon>Eukaryota</taxon>
        <taxon>Metazoa</taxon>
        <taxon>Ecdysozoa</taxon>
        <taxon>Arthropoda</taxon>
        <taxon>Hexapoda</taxon>
        <taxon>Insecta</taxon>
        <taxon>Pterygota</taxon>
        <taxon>Neoptera</taxon>
        <taxon>Polyneoptera</taxon>
        <taxon>Dictyoptera</taxon>
        <taxon>Blattodea</taxon>
        <taxon>Blaberoidea</taxon>
        <taxon>Blaberidae</taxon>
        <taxon>Diplopterinae</taxon>
        <taxon>Diploptera</taxon>
    </lineage>
</organism>
<evidence type="ECO:0000256" key="1">
    <source>
        <dbReference type="SAM" id="SignalP"/>
    </source>
</evidence>
<evidence type="ECO:0000313" key="2">
    <source>
        <dbReference type="EMBL" id="KAJ9586273.1"/>
    </source>
</evidence>
<name>A0AAD8EDG5_DIPPU</name>
<feature type="signal peptide" evidence="1">
    <location>
        <begin position="1"/>
        <end position="25"/>
    </location>
</feature>
<evidence type="ECO:0000313" key="3">
    <source>
        <dbReference type="Proteomes" id="UP001233999"/>
    </source>
</evidence>
<gene>
    <name evidence="2" type="ORF">L9F63_020081</name>
</gene>